<protein>
    <submittedName>
        <fullName evidence="2">AIM2 family protein-like protein</fullName>
    </submittedName>
</protein>
<evidence type="ECO:0000313" key="3">
    <source>
        <dbReference type="Proteomes" id="UP001055219"/>
    </source>
</evidence>
<dbReference type="PANTHER" id="PTHR47668">
    <property type="entry name" value="DIENELACTONE HYDROLASE FAMILY PROTEIN (AFU_ORTHOLOGUE AFUA_6G01940)"/>
    <property type="match status" value="1"/>
</dbReference>
<dbReference type="Pfam" id="PF01738">
    <property type="entry name" value="DLH"/>
    <property type="match status" value="1"/>
</dbReference>
<comment type="caution">
    <text evidence="2">The sequence shown here is derived from an EMBL/GenBank/DDBJ whole genome shotgun (WGS) entry which is preliminary data.</text>
</comment>
<dbReference type="Proteomes" id="UP001055219">
    <property type="component" value="Unassembled WGS sequence"/>
</dbReference>
<dbReference type="InterPro" id="IPR002925">
    <property type="entry name" value="Dienelactn_hydro"/>
</dbReference>
<sequence length="255" mass="27854">MSAMEASHGHSKPCCNIPPVVSKGYQAKGSYVDIGGYNTYVTGPQDADKAIVVIMDIFGFFEQTLQGADILATSNEKQKFKVYIPDWFKGKPCPIDIYPPDNDDKKKQLGEFFETFPPPKIADQVPGYVDAIKSKDSISKFGILGFCWGGKVAALATKASTNPFTVAGCAHPAMVDPADAEGIKVPFVMLASGDEPADDVKKFETALGQTTKHVEIFGDQIHGWMAARADLSDDKVKKEYERGYKTVCQFFCDNI</sequence>
<proteinExistence type="predicted"/>
<evidence type="ECO:0000313" key="2">
    <source>
        <dbReference type="EMBL" id="KAI6778914.1"/>
    </source>
</evidence>
<organism evidence="2 3">
    <name type="scientific">Emericellopsis cladophorae</name>
    <dbReference type="NCBI Taxonomy" id="2686198"/>
    <lineage>
        <taxon>Eukaryota</taxon>
        <taxon>Fungi</taxon>
        <taxon>Dikarya</taxon>
        <taxon>Ascomycota</taxon>
        <taxon>Pezizomycotina</taxon>
        <taxon>Sordariomycetes</taxon>
        <taxon>Hypocreomycetidae</taxon>
        <taxon>Hypocreales</taxon>
        <taxon>Bionectriaceae</taxon>
        <taxon>Emericellopsis</taxon>
    </lineage>
</organism>
<dbReference type="AlphaFoldDB" id="A0A9P9XW41"/>
<accession>A0A9P9XW41</accession>
<keyword evidence="3" id="KW-1185">Reference proteome</keyword>
<gene>
    <name evidence="2" type="ORF">J7T54_003850</name>
</gene>
<dbReference type="PANTHER" id="PTHR47668:SF1">
    <property type="entry name" value="DIENELACTONE HYDROLASE DOMAIN-CONTAINING PROTEIN-RELATED"/>
    <property type="match status" value="1"/>
</dbReference>
<reference evidence="2" key="1">
    <citation type="journal article" date="2021" name="J Fungi (Basel)">
        <title>Genomic and Metabolomic Analyses of the Marine Fungus Emericellopsis cladophorae: Insights into Saltwater Adaptability Mechanisms and Its Biosynthetic Potential.</title>
        <authorList>
            <person name="Goncalves M.F.M."/>
            <person name="Hilario S."/>
            <person name="Van de Peer Y."/>
            <person name="Esteves A.C."/>
            <person name="Alves A."/>
        </authorList>
    </citation>
    <scope>NUCLEOTIDE SEQUENCE</scope>
    <source>
        <strain evidence="2">MUM 19.33</strain>
    </source>
</reference>
<dbReference type="InterPro" id="IPR029058">
    <property type="entry name" value="AB_hydrolase_fold"/>
</dbReference>
<dbReference type="OrthoDB" id="2147163at2759"/>
<dbReference type="GeneID" id="75830342"/>
<feature type="domain" description="Dienelactone hydrolase" evidence="1">
    <location>
        <begin position="39"/>
        <end position="251"/>
    </location>
</feature>
<dbReference type="SUPFAM" id="SSF53474">
    <property type="entry name" value="alpha/beta-Hydrolases"/>
    <property type="match status" value="1"/>
</dbReference>
<dbReference type="EMBL" id="JAGIXG020000056">
    <property type="protein sequence ID" value="KAI6778914.1"/>
    <property type="molecule type" value="Genomic_DNA"/>
</dbReference>
<evidence type="ECO:0000259" key="1">
    <source>
        <dbReference type="Pfam" id="PF01738"/>
    </source>
</evidence>
<name>A0A9P9XW41_9HYPO</name>
<reference evidence="2" key="2">
    <citation type="submission" date="2022-07" db="EMBL/GenBank/DDBJ databases">
        <authorList>
            <person name="Goncalves M.F.M."/>
            <person name="Hilario S."/>
            <person name="Van De Peer Y."/>
            <person name="Esteves A.C."/>
            <person name="Alves A."/>
        </authorList>
    </citation>
    <scope>NUCLEOTIDE SEQUENCE</scope>
    <source>
        <strain evidence="2">MUM 19.33</strain>
    </source>
</reference>
<dbReference type="RefSeq" id="XP_051359770.1">
    <property type="nucleotide sequence ID" value="XM_051509193.1"/>
</dbReference>
<dbReference type="GO" id="GO:0016787">
    <property type="term" value="F:hydrolase activity"/>
    <property type="evidence" value="ECO:0007669"/>
    <property type="project" value="InterPro"/>
</dbReference>
<dbReference type="Gene3D" id="3.40.50.1820">
    <property type="entry name" value="alpha/beta hydrolase"/>
    <property type="match status" value="1"/>
</dbReference>